<accession>A0A1B1ALG0</accession>
<dbReference type="InterPro" id="IPR050570">
    <property type="entry name" value="Cell_wall_metabolism_enzyme"/>
</dbReference>
<dbReference type="Proteomes" id="UP000092498">
    <property type="component" value="Chromosome"/>
</dbReference>
<reference evidence="5 6" key="1">
    <citation type="submission" date="2015-11" db="EMBL/GenBank/DDBJ databases">
        <title>Whole-Genome Sequence of Candidatus Oderbacter manganicum from the National Park Lower Oder Valley, Germany.</title>
        <authorList>
            <person name="Braun B."/>
            <person name="Liere K."/>
            <person name="Szewzyk U."/>
        </authorList>
    </citation>
    <scope>NUCLEOTIDE SEQUENCE [LARGE SCALE GENOMIC DNA]</scope>
    <source>
        <strain evidence="5 6">OTSz_A_272</strain>
    </source>
</reference>
<dbReference type="InterPro" id="IPR011055">
    <property type="entry name" value="Dup_hybrid_motif"/>
</dbReference>
<evidence type="ECO:0000256" key="1">
    <source>
        <dbReference type="ARBA" id="ARBA00022729"/>
    </source>
</evidence>
<dbReference type="InParanoid" id="A0A1B1ALG0"/>
<sequence length="272" mass="28926">MRRIAFSLAAAAALTGCATAANPPYARPVTTTISPPISSAANIYTNAPRAPLHSELFACHSYGSNLGLIGQRGEATNYTPYVETPAGSLLRNPTEVGCLSSGFGYRGTATGGGRQHNGIDLANREGGFIYAAGNGRVVTADYRGGYGNFIEIDHGNGVHTRYAHLVEIDPNLRPGMSIAEGTPMGRMGMTGNATGVHLHYEIAIDGLLVDPINYGVPQPYQTTPVAQTYQQPVPIEAPQVIELEEPAMEQPIPPPLQSYPEPVRLQRPDGFN</sequence>
<dbReference type="SUPFAM" id="SSF51261">
    <property type="entry name" value="Duplicated hybrid motif"/>
    <property type="match status" value="1"/>
</dbReference>
<organism evidence="5 6">
    <name type="scientific">Candidatus Viadribacter manganicus</name>
    <dbReference type="NCBI Taxonomy" id="1759059"/>
    <lineage>
        <taxon>Bacteria</taxon>
        <taxon>Pseudomonadati</taxon>
        <taxon>Pseudomonadota</taxon>
        <taxon>Alphaproteobacteria</taxon>
        <taxon>Hyphomonadales</taxon>
        <taxon>Hyphomonadaceae</taxon>
        <taxon>Candidatus Viadribacter</taxon>
    </lineage>
</organism>
<dbReference type="PANTHER" id="PTHR21666:SF289">
    <property type="entry name" value="L-ALA--D-GLU ENDOPEPTIDASE"/>
    <property type="match status" value="1"/>
</dbReference>
<feature type="region of interest" description="Disordered" evidence="2">
    <location>
        <begin position="248"/>
        <end position="272"/>
    </location>
</feature>
<evidence type="ECO:0000259" key="4">
    <source>
        <dbReference type="Pfam" id="PF01551"/>
    </source>
</evidence>
<name>A0A1B1ALG0_9PROT</name>
<dbReference type="PROSITE" id="PS51257">
    <property type="entry name" value="PROKAR_LIPOPROTEIN"/>
    <property type="match status" value="1"/>
</dbReference>
<dbReference type="Gene3D" id="2.70.70.10">
    <property type="entry name" value="Glucose Permease (Domain IIA)"/>
    <property type="match status" value="1"/>
</dbReference>
<protein>
    <recommendedName>
        <fullName evidence="4">M23ase beta-sheet core domain-containing protein</fullName>
    </recommendedName>
</protein>
<dbReference type="OrthoDB" id="9805070at2"/>
<dbReference type="GO" id="GO:0004222">
    <property type="term" value="F:metalloendopeptidase activity"/>
    <property type="evidence" value="ECO:0007669"/>
    <property type="project" value="TreeGrafter"/>
</dbReference>
<feature type="domain" description="M23ase beta-sheet core" evidence="4">
    <location>
        <begin position="115"/>
        <end position="211"/>
    </location>
</feature>
<gene>
    <name evidence="5" type="ORF">ATE48_16470</name>
</gene>
<dbReference type="RefSeq" id="WP_066773435.1">
    <property type="nucleotide sequence ID" value="NZ_CP013244.1"/>
</dbReference>
<dbReference type="AlphaFoldDB" id="A0A1B1ALG0"/>
<evidence type="ECO:0000256" key="2">
    <source>
        <dbReference type="SAM" id="MobiDB-lite"/>
    </source>
</evidence>
<keyword evidence="6" id="KW-1185">Reference proteome</keyword>
<feature type="signal peptide" evidence="3">
    <location>
        <begin position="1"/>
        <end position="20"/>
    </location>
</feature>
<evidence type="ECO:0000313" key="6">
    <source>
        <dbReference type="Proteomes" id="UP000092498"/>
    </source>
</evidence>
<feature type="chain" id="PRO_5008518978" description="M23ase beta-sheet core domain-containing protein" evidence="3">
    <location>
        <begin position="21"/>
        <end position="272"/>
    </location>
</feature>
<keyword evidence="1 3" id="KW-0732">Signal</keyword>
<dbReference type="EMBL" id="CP013244">
    <property type="protein sequence ID" value="ANP47393.1"/>
    <property type="molecule type" value="Genomic_DNA"/>
</dbReference>
<proteinExistence type="predicted"/>
<dbReference type="InterPro" id="IPR016047">
    <property type="entry name" value="M23ase_b-sheet_dom"/>
</dbReference>
<evidence type="ECO:0000313" key="5">
    <source>
        <dbReference type="EMBL" id="ANP47393.1"/>
    </source>
</evidence>
<evidence type="ECO:0000256" key="3">
    <source>
        <dbReference type="SAM" id="SignalP"/>
    </source>
</evidence>
<dbReference type="KEGG" id="cbot:ATE48_16470"/>
<dbReference type="PANTHER" id="PTHR21666">
    <property type="entry name" value="PEPTIDASE-RELATED"/>
    <property type="match status" value="1"/>
</dbReference>
<dbReference type="CDD" id="cd12797">
    <property type="entry name" value="M23_peptidase"/>
    <property type="match status" value="1"/>
</dbReference>
<dbReference type="Pfam" id="PF01551">
    <property type="entry name" value="Peptidase_M23"/>
    <property type="match status" value="1"/>
</dbReference>
<dbReference type="STRING" id="1759059.ATE48_16470"/>